<evidence type="ECO:0000313" key="2">
    <source>
        <dbReference type="EMBL" id="VEB39592.1"/>
    </source>
</evidence>
<keyword evidence="1" id="KW-0812">Transmembrane</keyword>
<name>A0ABY6TBN8_9GAMM</name>
<reference evidence="2 3" key="1">
    <citation type="submission" date="2018-12" db="EMBL/GenBank/DDBJ databases">
        <authorList>
            <consortium name="Pathogen Informatics"/>
        </authorList>
    </citation>
    <scope>NUCLEOTIDE SEQUENCE [LARGE SCALE GENOMIC DNA]</scope>
    <source>
        <strain evidence="2 3">NCTC11976</strain>
    </source>
</reference>
<evidence type="ECO:0008006" key="4">
    <source>
        <dbReference type="Google" id="ProtNLM"/>
    </source>
</evidence>
<feature type="transmembrane region" description="Helical" evidence="1">
    <location>
        <begin position="381"/>
        <end position="407"/>
    </location>
</feature>
<keyword evidence="1" id="KW-1133">Transmembrane helix</keyword>
<accession>A0ABY6TBN8</accession>
<keyword evidence="1" id="KW-0472">Membrane</keyword>
<keyword evidence="3" id="KW-1185">Reference proteome</keyword>
<dbReference type="EMBL" id="LR134173">
    <property type="protein sequence ID" value="VEB39592.1"/>
    <property type="molecule type" value="Genomic_DNA"/>
</dbReference>
<feature type="transmembrane region" description="Helical" evidence="1">
    <location>
        <begin position="427"/>
        <end position="447"/>
    </location>
</feature>
<dbReference type="RefSeq" id="WP_051544443.1">
    <property type="nucleotide sequence ID" value="NZ_CAAAIT010000003.1"/>
</dbReference>
<organism evidence="2 3">
    <name type="scientific">Legionella cherrii</name>
    <dbReference type="NCBI Taxonomy" id="28084"/>
    <lineage>
        <taxon>Bacteria</taxon>
        <taxon>Pseudomonadati</taxon>
        <taxon>Pseudomonadota</taxon>
        <taxon>Gammaproteobacteria</taxon>
        <taxon>Legionellales</taxon>
        <taxon>Legionellaceae</taxon>
        <taxon>Legionella</taxon>
    </lineage>
</organism>
<gene>
    <name evidence="2" type="ORF">NCTC11976_03328</name>
</gene>
<protein>
    <recommendedName>
        <fullName evidence="4">Substrate of the Dot/Icm secretion system</fullName>
    </recommendedName>
</protein>
<proteinExistence type="predicted"/>
<evidence type="ECO:0000256" key="1">
    <source>
        <dbReference type="SAM" id="Phobius"/>
    </source>
</evidence>
<dbReference type="Proteomes" id="UP000277577">
    <property type="component" value="Chromosome"/>
</dbReference>
<evidence type="ECO:0000313" key="3">
    <source>
        <dbReference type="Proteomes" id="UP000277577"/>
    </source>
</evidence>
<sequence>MTSVNPVVYSQINLQAWQKELPSIELQISETVQLIEKQRHLLKPYQEELRALNARISWKKYQIMQSKGPILNFMYQTDHDSPETLRFRSELELLQSESDVLEGQMKPYEEEMSKAQLALRDLSSRQAWLKEHIPAAQLFLKMLQENPQASVQALVDKIWQAFIDYEDTHMTGLSPQVRISLIAARYGLNILVSEIEGFDDHYTKVIQRNNYLRLCGFLWDMYFKIKQEDKDPAFEKILASLIESTHVTLHDDLPYPISTCSSAESWFAVNKHEKPEYFAIQERNLPHVEEEIFNNGLFFIRKNPPARPTSIQKHIIRAVNLIEAEVKIKKQKKEEIDYHFYARVILILNDVFDGRADHKTVNRLGAIAEYASRNNSVGKHVLGSLLVVFGALLIGASIAGFITTFGSSSILSAWGFSLGLSLLETEFVLGLASSLTAITGIGLTFFAGPDAIKSGTDFSQELIKINQGIEQGDEPSSNCGAVFN</sequence>